<dbReference type="InterPro" id="IPR038293">
    <property type="entry name" value="ATPase_inh_sub_z_sf"/>
</dbReference>
<dbReference type="InterPro" id="IPR009945">
    <property type="entry name" value="ATPase_inh_sub_z"/>
</dbReference>
<accession>A0A939MK49</accession>
<reference evidence="2" key="1">
    <citation type="submission" date="2021-03" db="EMBL/GenBank/DDBJ databases">
        <title>Whole Genome Sequence of Bradyrhizobium sp. Strain 144S4.</title>
        <authorList>
            <person name="Bromfield E.S.P."/>
            <person name="Cloutier S."/>
        </authorList>
    </citation>
    <scope>NUCLEOTIDE SEQUENCE [LARGE SCALE GENOMIC DNA]</scope>
    <source>
        <strain evidence="2">144S4</strain>
    </source>
</reference>
<protein>
    <submittedName>
        <fullName evidence="3">DUF1476 domain-containing protein</fullName>
    </submittedName>
    <submittedName>
        <fullName evidence="2">DUF1476 family protein</fullName>
    </submittedName>
</protein>
<gene>
    <name evidence="3" type="ORF">J4G43_052780</name>
    <name evidence="2" type="ORF">J4G43_53200</name>
</gene>
<geneLocation type="plasmid" evidence="3 4">
    <name>pBb144S4a</name>
</geneLocation>
<dbReference type="EMBL" id="CP086137">
    <property type="protein sequence ID" value="UEM17907.1"/>
    <property type="molecule type" value="Genomic_DNA"/>
</dbReference>
<evidence type="ECO:0000313" key="3">
    <source>
        <dbReference type="EMBL" id="UEM17907.1"/>
    </source>
</evidence>
<dbReference type="Pfam" id="PF07345">
    <property type="entry name" value="ATPaseInh_sub_z"/>
    <property type="match status" value="1"/>
</dbReference>
<dbReference type="AlphaFoldDB" id="A0A939MK49"/>
<evidence type="ECO:0000256" key="1">
    <source>
        <dbReference type="SAM" id="MobiDB-lite"/>
    </source>
</evidence>
<dbReference type="Proteomes" id="UP000664702">
    <property type="component" value="Plasmid pBb144S4a"/>
</dbReference>
<proteinExistence type="predicted"/>
<organism evidence="2">
    <name type="scientific">Bradyrhizobium barranii subsp. barranii</name>
    <dbReference type="NCBI Taxonomy" id="2823807"/>
    <lineage>
        <taxon>Bacteria</taxon>
        <taxon>Pseudomonadati</taxon>
        <taxon>Pseudomonadota</taxon>
        <taxon>Alphaproteobacteria</taxon>
        <taxon>Hyphomicrobiales</taxon>
        <taxon>Nitrobacteraceae</taxon>
        <taxon>Bradyrhizobium</taxon>
        <taxon>Bradyrhizobium barranii</taxon>
    </lineage>
</organism>
<evidence type="ECO:0000313" key="4">
    <source>
        <dbReference type="Proteomes" id="UP000664702"/>
    </source>
</evidence>
<dbReference type="KEGG" id="bban:J4G43_052780"/>
<reference evidence="3 4" key="2">
    <citation type="journal article" date="2022" name="Int. J. Syst. Evol. Microbiol.">
        <title>Strains of Bradyrhizobium barranii sp. nov. associated with legumes native to Canada are symbionts of soybeans and belong to different subspecies (subsp. barranii subsp. nov. and subsp. apii subsp. nov.) and symbiovars (sv. glycinearum and sv. septentrionale).</title>
        <authorList>
            <person name="Bromfield E.S.P."/>
            <person name="Cloutier S."/>
            <person name="Wasai-Hara S."/>
            <person name="Minamisawa K."/>
        </authorList>
    </citation>
    <scope>NUCLEOTIDE SEQUENCE [LARGE SCALE GENOMIC DNA]</scope>
    <source>
        <strain evidence="3 4">144S4</strain>
        <plasmid evidence="4">pBb144S4a</plasmid>
    </source>
</reference>
<feature type="region of interest" description="Disordered" evidence="1">
    <location>
        <begin position="1"/>
        <end position="20"/>
    </location>
</feature>
<dbReference type="EMBL" id="JAGEMI010000004">
    <property type="protein sequence ID" value="MBO1869165.1"/>
    <property type="molecule type" value="Genomic_DNA"/>
</dbReference>
<keyword evidence="3" id="KW-0614">Plasmid</keyword>
<dbReference type="Gene3D" id="1.10.790.20">
    <property type="entry name" value="Domain of unknown function DUF1476"/>
    <property type="match status" value="1"/>
</dbReference>
<evidence type="ECO:0000313" key="2">
    <source>
        <dbReference type="EMBL" id="MBO1869165.1"/>
    </source>
</evidence>
<sequence>MTSFDERENAHETDSAHREELKFKARERAVKSLAL</sequence>
<name>A0A939MK49_9BRAD</name>